<dbReference type="EMBL" id="JAHLOQ010000007">
    <property type="protein sequence ID" value="MBU5335627.1"/>
    <property type="molecule type" value="Genomic_DNA"/>
</dbReference>
<dbReference type="CDD" id="cd03262">
    <property type="entry name" value="ABC_HisP_GlnQ"/>
    <property type="match status" value="1"/>
</dbReference>
<dbReference type="RefSeq" id="WP_216568765.1">
    <property type="nucleotide sequence ID" value="NZ_JAHLOQ010000007.1"/>
</dbReference>
<dbReference type="InterPro" id="IPR003439">
    <property type="entry name" value="ABC_transporter-like_ATP-bd"/>
</dbReference>
<dbReference type="PANTHER" id="PTHR43166:SF35">
    <property type="entry name" value="L-CYSTINE IMPORT ATP-BINDING PROTEIN TCYN"/>
    <property type="match status" value="1"/>
</dbReference>
<dbReference type="InterPro" id="IPR030679">
    <property type="entry name" value="ABC_ATPase_HisP-typ"/>
</dbReference>
<evidence type="ECO:0000313" key="6">
    <source>
        <dbReference type="EMBL" id="MBU5335627.1"/>
    </source>
</evidence>
<feature type="domain" description="ABC transporter" evidence="5">
    <location>
        <begin position="7"/>
        <end position="247"/>
    </location>
</feature>
<dbReference type="PIRSF" id="PIRSF039085">
    <property type="entry name" value="ABC_ATPase_HisP"/>
    <property type="match status" value="1"/>
</dbReference>
<evidence type="ECO:0000256" key="3">
    <source>
        <dbReference type="ARBA" id="ARBA00022475"/>
    </source>
</evidence>
<comment type="subcellular location">
    <subcellularLocation>
        <location evidence="1">Cell membrane</location>
        <topology evidence="1">Peripheral membrane protein</topology>
    </subcellularLocation>
</comment>
<name>A0ABS6DWK0_9FIRM</name>
<keyword evidence="7" id="KW-1185">Reference proteome</keyword>
<sequence>MENNTVVSIKNLHKSFGDVEVLKGIDMDIKKGEVVAILGPSGSGKTTFLRCLNFLETADKGIVEIGGQRVDCQDKGKQQKKKIIELRRNTAMVFQNYNLFSHRTLIENVMEGLVVVHKMDKTEAYDKSKKMLERVGLGERINYYPHMISGGQKQRASMARALVLNPYVILFDEPTSALDPELIGEVLDTMKQIADEGITMIVVTHEMLFARDVADRVIFMDKGVIVEQGTSKQIFTQPKEERTKKFLSRFMVLETAENYHI</sequence>
<dbReference type="Pfam" id="PF00005">
    <property type="entry name" value="ABC_tran"/>
    <property type="match status" value="1"/>
</dbReference>
<evidence type="ECO:0000259" key="5">
    <source>
        <dbReference type="PROSITE" id="PS50893"/>
    </source>
</evidence>
<dbReference type="GO" id="GO:0005524">
    <property type="term" value="F:ATP binding"/>
    <property type="evidence" value="ECO:0007669"/>
    <property type="project" value="UniProtKB-KW"/>
</dbReference>
<keyword evidence="6" id="KW-0547">Nucleotide-binding</keyword>
<protein>
    <submittedName>
        <fullName evidence="6">Amino acid ABC transporter ATP-binding protein</fullName>
    </submittedName>
</protein>
<gene>
    <name evidence="6" type="ORF">KQI20_04160</name>
</gene>
<dbReference type="PROSITE" id="PS50893">
    <property type="entry name" value="ABC_TRANSPORTER_2"/>
    <property type="match status" value="1"/>
</dbReference>
<comment type="caution">
    <text evidence="6">The sequence shown here is derived from an EMBL/GenBank/DDBJ whole genome shotgun (WGS) entry which is preliminary data.</text>
</comment>
<dbReference type="InterPro" id="IPR050086">
    <property type="entry name" value="MetN_ABC_transporter-like"/>
</dbReference>
<keyword evidence="2" id="KW-0813">Transport</keyword>
<dbReference type="PANTHER" id="PTHR43166">
    <property type="entry name" value="AMINO ACID IMPORT ATP-BINDING PROTEIN"/>
    <property type="match status" value="1"/>
</dbReference>
<keyword evidence="4" id="KW-0472">Membrane</keyword>
<keyword evidence="3" id="KW-1003">Cell membrane</keyword>
<evidence type="ECO:0000256" key="2">
    <source>
        <dbReference type="ARBA" id="ARBA00022448"/>
    </source>
</evidence>
<evidence type="ECO:0000256" key="4">
    <source>
        <dbReference type="ARBA" id="ARBA00023136"/>
    </source>
</evidence>
<evidence type="ECO:0000256" key="1">
    <source>
        <dbReference type="ARBA" id="ARBA00004202"/>
    </source>
</evidence>
<organism evidence="6 7">
    <name type="scientific">Intestinibacter bartlettii</name>
    <dbReference type="NCBI Taxonomy" id="261299"/>
    <lineage>
        <taxon>Bacteria</taxon>
        <taxon>Bacillati</taxon>
        <taxon>Bacillota</taxon>
        <taxon>Clostridia</taxon>
        <taxon>Peptostreptococcales</taxon>
        <taxon>Peptostreptococcaceae</taxon>
        <taxon>Intestinibacter</taxon>
    </lineage>
</organism>
<evidence type="ECO:0000313" key="7">
    <source>
        <dbReference type="Proteomes" id="UP001196301"/>
    </source>
</evidence>
<dbReference type="PROSITE" id="PS00211">
    <property type="entry name" value="ABC_TRANSPORTER_1"/>
    <property type="match status" value="1"/>
</dbReference>
<dbReference type="SMART" id="SM00382">
    <property type="entry name" value="AAA"/>
    <property type="match status" value="1"/>
</dbReference>
<dbReference type="InterPro" id="IPR017871">
    <property type="entry name" value="ABC_transporter-like_CS"/>
</dbReference>
<keyword evidence="6" id="KW-0067">ATP-binding</keyword>
<reference evidence="6 7" key="1">
    <citation type="submission" date="2021-06" db="EMBL/GenBank/DDBJ databases">
        <authorList>
            <person name="Sun Q."/>
            <person name="Li D."/>
        </authorList>
    </citation>
    <scope>NUCLEOTIDE SEQUENCE [LARGE SCALE GENOMIC DNA]</scope>
    <source>
        <strain evidence="6 7">N19</strain>
    </source>
</reference>
<dbReference type="InterPro" id="IPR003593">
    <property type="entry name" value="AAA+_ATPase"/>
</dbReference>
<proteinExistence type="predicted"/>
<dbReference type="Proteomes" id="UP001196301">
    <property type="component" value="Unassembled WGS sequence"/>
</dbReference>
<accession>A0ABS6DWK0</accession>